<evidence type="ECO:0000259" key="7">
    <source>
        <dbReference type="Pfam" id="PF02687"/>
    </source>
</evidence>
<feature type="transmembrane region" description="Helical" evidence="6">
    <location>
        <begin position="357"/>
        <end position="380"/>
    </location>
</feature>
<feature type="transmembrane region" description="Helical" evidence="6">
    <location>
        <begin position="265"/>
        <end position="286"/>
    </location>
</feature>
<feature type="transmembrane region" description="Helical" evidence="6">
    <location>
        <begin position="21"/>
        <end position="44"/>
    </location>
</feature>
<feature type="transmembrane region" description="Helical" evidence="6">
    <location>
        <begin position="322"/>
        <end position="345"/>
    </location>
</feature>
<keyword evidence="9" id="KW-1185">Reference proteome</keyword>
<proteinExistence type="predicted"/>
<dbReference type="RefSeq" id="WP_344098734.1">
    <property type="nucleotide sequence ID" value="NZ_BAAANL010000001.1"/>
</dbReference>
<evidence type="ECO:0000256" key="4">
    <source>
        <dbReference type="ARBA" id="ARBA00022989"/>
    </source>
</evidence>
<reference evidence="8 9" key="1">
    <citation type="journal article" date="2019" name="Int. J. Syst. Evol. Microbiol.">
        <title>The Global Catalogue of Microorganisms (GCM) 10K type strain sequencing project: providing services to taxonomists for standard genome sequencing and annotation.</title>
        <authorList>
            <consortium name="The Broad Institute Genomics Platform"/>
            <consortium name="The Broad Institute Genome Sequencing Center for Infectious Disease"/>
            <person name="Wu L."/>
            <person name="Ma J."/>
        </authorList>
    </citation>
    <scope>NUCLEOTIDE SEQUENCE [LARGE SCALE GENOMIC DNA]</scope>
    <source>
        <strain evidence="8 9">JCM 14326</strain>
    </source>
</reference>
<feature type="domain" description="ABC3 transporter permease C-terminal" evidence="7">
    <location>
        <begin position="272"/>
        <end position="378"/>
    </location>
</feature>
<evidence type="ECO:0000256" key="2">
    <source>
        <dbReference type="ARBA" id="ARBA00022475"/>
    </source>
</evidence>
<dbReference type="PANTHER" id="PTHR30287">
    <property type="entry name" value="MEMBRANE COMPONENT OF PREDICTED ABC SUPERFAMILY METABOLITE UPTAKE TRANSPORTER"/>
    <property type="match status" value="1"/>
</dbReference>
<name>A0ABN2N261_9MICO</name>
<evidence type="ECO:0000256" key="6">
    <source>
        <dbReference type="SAM" id="Phobius"/>
    </source>
</evidence>
<feature type="transmembrane region" description="Helical" evidence="6">
    <location>
        <begin position="720"/>
        <end position="744"/>
    </location>
</feature>
<evidence type="ECO:0000313" key="9">
    <source>
        <dbReference type="Proteomes" id="UP001501094"/>
    </source>
</evidence>
<evidence type="ECO:0000313" key="8">
    <source>
        <dbReference type="EMBL" id="GAA1848865.1"/>
    </source>
</evidence>
<feature type="transmembrane region" description="Helical" evidence="6">
    <location>
        <begin position="668"/>
        <end position="688"/>
    </location>
</feature>
<dbReference type="InterPro" id="IPR038766">
    <property type="entry name" value="Membrane_comp_ABC_pdt"/>
</dbReference>
<dbReference type="Pfam" id="PF02687">
    <property type="entry name" value="FtsX"/>
    <property type="match status" value="1"/>
</dbReference>
<evidence type="ECO:0000256" key="5">
    <source>
        <dbReference type="ARBA" id="ARBA00023136"/>
    </source>
</evidence>
<dbReference type="InterPro" id="IPR003838">
    <property type="entry name" value="ABC3_permease_C"/>
</dbReference>
<accession>A0ABN2N261</accession>
<feature type="transmembrane region" description="Helical" evidence="6">
    <location>
        <begin position="764"/>
        <end position="789"/>
    </location>
</feature>
<evidence type="ECO:0000256" key="1">
    <source>
        <dbReference type="ARBA" id="ARBA00004651"/>
    </source>
</evidence>
<organism evidence="8 9">
    <name type="scientific">Myceligenerans crystallogenes</name>
    <dbReference type="NCBI Taxonomy" id="316335"/>
    <lineage>
        <taxon>Bacteria</taxon>
        <taxon>Bacillati</taxon>
        <taxon>Actinomycetota</taxon>
        <taxon>Actinomycetes</taxon>
        <taxon>Micrococcales</taxon>
        <taxon>Promicromonosporaceae</taxon>
        <taxon>Myceligenerans</taxon>
    </lineage>
</organism>
<gene>
    <name evidence="8" type="ORF">GCM10009751_01270</name>
</gene>
<protein>
    <submittedName>
        <fullName evidence="8">FtsX-like permease family protein</fullName>
    </submittedName>
</protein>
<comment type="subcellular location">
    <subcellularLocation>
        <location evidence="1">Cell membrane</location>
        <topology evidence="1">Multi-pass membrane protein</topology>
    </subcellularLocation>
</comment>
<keyword evidence="2" id="KW-1003">Cell membrane</keyword>
<dbReference type="Proteomes" id="UP001501094">
    <property type="component" value="Unassembled WGS sequence"/>
</dbReference>
<evidence type="ECO:0000256" key="3">
    <source>
        <dbReference type="ARBA" id="ARBA00022692"/>
    </source>
</evidence>
<keyword evidence="5 6" id="KW-0472">Membrane</keyword>
<sequence>MKNGDRLYLRYAFNDLTKNKGINAALIVILILSAFLMATGSMVIERMAGAVGGLFEQAKPPHFLQMHKGEYDTAALEAFAAEHDEIDSWLVTEMLGYESNALSWERPETGESGDLSQNRFDNLFVTQNDEFDFLVDGEGNIPEPGPGEVWIPVKYQQSLGLQPGDVLTVATDSGPFSLDVVGVVKDAQMASSANSATRVLISDQDFETLRGDSSNLPEIIVEYLLADAGGADALQAAYEADDALPKEGPAITAAQIQVINTLSDGLSAMALIFISLLLIVIALLNLRFVIKGTLEDEVREIGAMKAIGIPNRAISGLYLSKYSVMTFVACVIGGLLAIFATMFLTQNLQANYAAAPIGLWTFLVPLISLAVVFLIVVGICRNVLGAVKKIEVVNALVHGSTLTEKQTARRARRQAWWVRRTTLASSSGGDINTRLAFLDLRAEAGQWLLVPVVFFLTAVLITIPVNLLTTFESPKFVEYLGLPERDLAVAVQYQDDVDELRHEVLGALEGDERLRDLELFASVQYRTEGPEGTVGVPVQIGDYSGDTIEFMQGAAPQAGQIALSALLATELEKGVGDTITLDQDGTASDVEISAIYQDITAGGKTAKMSGEVPDGATAYTFYANAADGQDPEQVADALAEQFPRTAVYPLAEYQKQSFAGTTTAFRSASWISLIFGLGVAVLVTSLFLKLRLTRDRSKMGVLTAIGFSGAEIISQIRLKVLVTVVLGVLLGVVFAATGGEGFAAVLLNMMALTISDLSFIPNPWLVYALFPLLLLGAGYVGVVLLTAGIRTADKSQWLRG</sequence>
<dbReference type="PANTHER" id="PTHR30287:SF2">
    <property type="entry name" value="BLL1001 PROTEIN"/>
    <property type="match status" value="1"/>
</dbReference>
<keyword evidence="3 6" id="KW-0812">Transmembrane</keyword>
<keyword evidence="4 6" id="KW-1133">Transmembrane helix</keyword>
<dbReference type="EMBL" id="BAAANL010000001">
    <property type="protein sequence ID" value="GAA1848865.1"/>
    <property type="molecule type" value="Genomic_DNA"/>
</dbReference>
<comment type="caution">
    <text evidence="8">The sequence shown here is derived from an EMBL/GenBank/DDBJ whole genome shotgun (WGS) entry which is preliminary data.</text>
</comment>
<feature type="transmembrane region" description="Helical" evidence="6">
    <location>
        <begin position="447"/>
        <end position="468"/>
    </location>
</feature>